<accession>A0ABQ9FZR2</accession>
<dbReference type="Gene3D" id="3.20.20.80">
    <property type="entry name" value="Glycosidases"/>
    <property type="match status" value="1"/>
</dbReference>
<evidence type="ECO:0000313" key="2">
    <source>
        <dbReference type="Proteomes" id="UP001159363"/>
    </source>
</evidence>
<gene>
    <name evidence="1" type="ORF">PR048_033255</name>
</gene>
<dbReference type="EMBL" id="JARBHB010000017">
    <property type="protein sequence ID" value="KAJ8865734.1"/>
    <property type="molecule type" value="Genomic_DNA"/>
</dbReference>
<dbReference type="Proteomes" id="UP001159363">
    <property type="component" value="Chromosome 16"/>
</dbReference>
<protein>
    <submittedName>
        <fullName evidence="1">Uncharacterized protein</fullName>
    </submittedName>
</protein>
<proteinExistence type="predicted"/>
<name>A0ABQ9FZR2_9NEOP</name>
<reference evidence="1 2" key="1">
    <citation type="submission" date="2023-02" db="EMBL/GenBank/DDBJ databases">
        <title>LHISI_Scaffold_Assembly.</title>
        <authorList>
            <person name="Stuart O.P."/>
            <person name="Cleave R."/>
            <person name="Magrath M.J.L."/>
            <person name="Mikheyev A.S."/>
        </authorList>
    </citation>
    <scope>NUCLEOTIDE SEQUENCE [LARGE SCALE GENOMIC DNA]</scope>
    <source>
        <strain evidence="1">Daus_M_001</strain>
        <tissue evidence="1">Leg muscle</tissue>
    </source>
</reference>
<comment type="caution">
    <text evidence="1">The sequence shown here is derived from an EMBL/GenBank/DDBJ whole genome shotgun (WGS) entry which is preliminary data.</text>
</comment>
<organism evidence="1 2">
    <name type="scientific">Dryococelus australis</name>
    <dbReference type="NCBI Taxonomy" id="614101"/>
    <lineage>
        <taxon>Eukaryota</taxon>
        <taxon>Metazoa</taxon>
        <taxon>Ecdysozoa</taxon>
        <taxon>Arthropoda</taxon>
        <taxon>Hexapoda</taxon>
        <taxon>Insecta</taxon>
        <taxon>Pterygota</taxon>
        <taxon>Neoptera</taxon>
        <taxon>Polyneoptera</taxon>
        <taxon>Phasmatodea</taxon>
        <taxon>Verophasmatodea</taxon>
        <taxon>Anareolatae</taxon>
        <taxon>Phasmatidae</taxon>
        <taxon>Eurycanthinae</taxon>
        <taxon>Dryococelus</taxon>
    </lineage>
</organism>
<sequence length="703" mass="77879">MFYGNVQRIQGKAIRNDAKRILSPQIQNTGSLRIPFGFELRGRTNADSTRSFLRQCNKKIIVSAAVKPLRACTGEVVDHVQRAPLTFANGYTSSGCTSPGVETILVVGRSILEAHARAYHLYDDEFGNKQKGTFFPLRRRPVSGPSLSLRGALVRMSSRGGAADSARTRTRTHTHSEISITLHTAYAQLKTNSSADLQAADTFMQFNYYFAYPLDAIYTWTTSQFRVILLGVSSTNWGWDTGFARPMRVKQGEYRTTLECKGGGKREIPEKNPAASSDSIPTCLNLSTTPTGIKPVPHRWGGGGRKSDGHATAAPMSVRSFQSDVTCVIFQRLDNVCLNVGPLSLWYPSNTRMKPSSTLSSFCLRVRFCVLDLCLTEALVAAYGTHTTATELWFRDRSFGNLEVGPSLSQLCDSGEVHAFDHVWTLRIGRRRLGQRSPGGDKQRVDQWLKSSKHTCLLVITNNTIEENAVSFDRVYVYVASVTLELSLHGGGGGGRLSGISKLPGSISRDPDVPTHEFWVIEVRMEQRRNKRPGGTGVPRENPLTNGIVRHDSHMRKSGLSRPGIEPGSPWWEANGLTTRPPLPHPLLRKLWRHAKFALLCGIRLNFTVLYALELESFLHWLLHRGEAKPILTELHVIGAHNCELSLFTGNRSVAYTHYCKNTGSVGVCVRTRHRPIGPYTPDTTLCFTAFIIGRSSTNGDPS</sequence>
<evidence type="ECO:0000313" key="1">
    <source>
        <dbReference type="EMBL" id="KAJ8865734.1"/>
    </source>
</evidence>
<keyword evidence="2" id="KW-1185">Reference proteome</keyword>